<dbReference type="InterPro" id="IPR011102">
    <property type="entry name" value="Sig_transdc_His_kinase_HWE"/>
</dbReference>
<keyword evidence="7" id="KW-0067">ATP-binding</keyword>
<gene>
    <name evidence="9" type="ORF">GRI55_08970</name>
</gene>
<dbReference type="SMART" id="SM00911">
    <property type="entry name" value="HWE_HK"/>
    <property type="match status" value="1"/>
</dbReference>
<evidence type="ECO:0000256" key="7">
    <source>
        <dbReference type="ARBA" id="ARBA00022840"/>
    </source>
</evidence>
<dbReference type="InterPro" id="IPR036890">
    <property type="entry name" value="HATPase_C_sf"/>
</dbReference>
<dbReference type="CDD" id="cd00130">
    <property type="entry name" value="PAS"/>
    <property type="match status" value="1"/>
</dbReference>
<keyword evidence="6" id="KW-0418">Kinase</keyword>
<dbReference type="InterPro" id="IPR000014">
    <property type="entry name" value="PAS"/>
</dbReference>
<evidence type="ECO:0000256" key="3">
    <source>
        <dbReference type="ARBA" id="ARBA00022553"/>
    </source>
</evidence>
<dbReference type="GO" id="GO:0004673">
    <property type="term" value="F:protein histidine kinase activity"/>
    <property type="evidence" value="ECO:0007669"/>
    <property type="project" value="UniProtKB-EC"/>
</dbReference>
<dbReference type="InterPro" id="IPR013656">
    <property type="entry name" value="PAS_4"/>
</dbReference>
<feature type="domain" description="PAS" evidence="8">
    <location>
        <begin position="6"/>
        <end position="78"/>
    </location>
</feature>
<evidence type="ECO:0000256" key="2">
    <source>
        <dbReference type="ARBA" id="ARBA00012438"/>
    </source>
</evidence>
<accession>A0A6I4UDT9</accession>
<dbReference type="Pfam" id="PF07536">
    <property type="entry name" value="HWE_HK"/>
    <property type="match status" value="1"/>
</dbReference>
<evidence type="ECO:0000256" key="5">
    <source>
        <dbReference type="ARBA" id="ARBA00022741"/>
    </source>
</evidence>
<evidence type="ECO:0000256" key="6">
    <source>
        <dbReference type="ARBA" id="ARBA00022777"/>
    </source>
</evidence>
<comment type="catalytic activity">
    <reaction evidence="1">
        <text>ATP + protein L-histidine = ADP + protein N-phospho-L-histidine.</text>
        <dbReference type="EC" id="2.7.13.3"/>
    </reaction>
</comment>
<reference evidence="9 10" key="1">
    <citation type="submission" date="2019-12" db="EMBL/GenBank/DDBJ databases">
        <title>Genomic-based taxomic classification of the family Erythrobacteraceae.</title>
        <authorList>
            <person name="Xu L."/>
        </authorList>
    </citation>
    <scope>NUCLEOTIDE SEQUENCE [LARGE SCALE GENOMIC DNA]</scope>
    <source>
        <strain evidence="9 10">CGMCC 1.8703</strain>
    </source>
</reference>
<keyword evidence="3" id="KW-0597">Phosphoprotein</keyword>
<dbReference type="PANTHER" id="PTHR41523:SF7">
    <property type="entry name" value="HISTIDINE KINASE"/>
    <property type="match status" value="1"/>
</dbReference>
<organism evidence="9 10">
    <name type="scientific">Qipengyuania citrea</name>
    <dbReference type="NCBI Taxonomy" id="225971"/>
    <lineage>
        <taxon>Bacteria</taxon>
        <taxon>Pseudomonadati</taxon>
        <taxon>Pseudomonadota</taxon>
        <taxon>Alphaproteobacteria</taxon>
        <taxon>Sphingomonadales</taxon>
        <taxon>Erythrobacteraceae</taxon>
        <taxon>Qipengyuania</taxon>
    </lineage>
</organism>
<dbReference type="Pfam" id="PF08448">
    <property type="entry name" value="PAS_4"/>
    <property type="match status" value="2"/>
</dbReference>
<dbReference type="InterPro" id="IPR035965">
    <property type="entry name" value="PAS-like_dom_sf"/>
</dbReference>
<dbReference type="SMART" id="SM00091">
    <property type="entry name" value="PAS"/>
    <property type="match status" value="2"/>
</dbReference>
<dbReference type="PANTHER" id="PTHR41523">
    <property type="entry name" value="TWO-COMPONENT SYSTEM SENSOR PROTEIN"/>
    <property type="match status" value="1"/>
</dbReference>
<sequence>MPMSDGSIDFRRVLEHSPNPYLLLDADLHISWANHAYLAAVGRELDDIAGSHVFDAFPGAGESHHLIESSFERVLETGEPDEIAHLKYDIPNASGGMDAHIWSTTQVPILDDSGAVRYILQHPVQITKIEQRDTASVVRRAEAVEQRWRGATKELERLRALLEQAPGFVAVLAGPEHRFVMSNAAYRRLIGERDLDGKSVAEALPEIAEQGFVDILDKVMETGEPYFGRREKVMLKSGEHDELRERHLEFIFQPISGPDRFDGVLVQGYDVTEEVLAEDSQRILINELNHRVKNTLAVVQGLAQQSFKGDKQNPQLDIFVERLAALASAHSLLTERRWESADLRTIVRGALEATAGTQQSRYTLDGPDIRLEPQPAVALSMVIHELSTNAVKYGAFSTDDGSVDIQWSFEAGEDGGTLILDWRESGGPSVATPDRTGFGSRLIQRGLGTPGSRTAIEYLPDGLHCRLEGKLCL</sequence>
<evidence type="ECO:0000256" key="4">
    <source>
        <dbReference type="ARBA" id="ARBA00022679"/>
    </source>
</evidence>
<keyword evidence="4" id="KW-0808">Transferase</keyword>
<name>A0A6I4UDT9_9SPHN</name>
<dbReference type="Gene3D" id="3.30.450.20">
    <property type="entry name" value="PAS domain"/>
    <property type="match status" value="2"/>
</dbReference>
<comment type="caution">
    <text evidence="9">The sequence shown here is derived from an EMBL/GenBank/DDBJ whole genome shotgun (WGS) entry which is preliminary data.</text>
</comment>
<dbReference type="SUPFAM" id="SSF55785">
    <property type="entry name" value="PYP-like sensor domain (PAS domain)"/>
    <property type="match status" value="2"/>
</dbReference>
<proteinExistence type="predicted"/>
<evidence type="ECO:0000313" key="9">
    <source>
        <dbReference type="EMBL" id="MXP35907.1"/>
    </source>
</evidence>
<evidence type="ECO:0000313" key="10">
    <source>
        <dbReference type="Proteomes" id="UP000439914"/>
    </source>
</evidence>
<dbReference type="Gene3D" id="3.30.565.10">
    <property type="entry name" value="Histidine kinase-like ATPase, C-terminal domain"/>
    <property type="match status" value="1"/>
</dbReference>
<evidence type="ECO:0000259" key="8">
    <source>
        <dbReference type="PROSITE" id="PS50112"/>
    </source>
</evidence>
<keyword evidence="5" id="KW-0547">Nucleotide-binding</keyword>
<dbReference type="PROSITE" id="PS50112">
    <property type="entry name" value="PAS"/>
    <property type="match status" value="1"/>
</dbReference>
<dbReference type="Proteomes" id="UP000439914">
    <property type="component" value="Unassembled WGS sequence"/>
</dbReference>
<dbReference type="EMBL" id="WTYG01000002">
    <property type="protein sequence ID" value="MXP35907.1"/>
    <property type="molecule type" value="Genomic_DNA"/>
</dbReference>
<evidence type="ECO:0000256" key="1">
    <source>
        <dbReference type="ARBA" id="ARBA00000085"/>
    </source>
</evidence>
<protein>
    <recommendedName>
        <fullName evidence="2">histidine kinase</fullName>
        <ecNumber evidence="2">2.7.13.3</ecNumber>
    </recommendedName>
</protein>
<dbReference type="EC" id="2.7.13.3" evidence="2"/>
<dbReference type="GO" id="GO:0005524">
    <property type="term" value="F:ATP binding"/>
    <property type="evidence" value="ECO:0007669"/>
    <property type="project" value="UniProtKB-KW"/>
</dbReference>
<dbReference type="AlphaFoldDB" id="A0A6I4UDT9"/>